<keyword evidence="6 10" id="KW-0274">FAD</keyword>
<keyword evidence="4 10" id="KW-0808">Transferase</keyword>
<comment type="similarity">
    <text evidence="10">Belongs to the ApbE family.</text>
</comment>
<evidence type="ECO:0000313" key="13">
    <source>
        <dbReference type="Proteomes" id="UP000479639"/>
    </source>
</evidence>
<evidence type="ECO:0000256" key="4">
    <source>
        <dbReference type="ARBA" id="ARBA00022679"/>
    </source>
</evidence>
<dbReference type="AlphaFoldDB" id="A0A7C8FU31"/>
<dbReference type="PIRSF" id="PIRSF006268">
    <property type="entry name" value="ApbE"/>
    <property type="match status" value="1"/>
</dbReference>
<keyword evidence="5 10" id="KW-0479">Metal-binding</keyword>
<dbReference type="PANTHER" id="PTHR30040">
    <property type="entry name" value="THIAMINE BIOSYNTHESIS LIPOPROTEIN APBE"/>
    <property type="match status" value="1"/>
</dbReference>
<proteinExistence type="inferred from homology"/>
<sequence length="334" mass="35149">MCAILTAMENENGQHTDPIPDEAFVQLRAAEAGKPAAVRFLAFNTVVDIEAYGEDGACAAAFDEARALCRTYERLFSRTLPHSDIARVNGAGGAAVAVDPLTYDLLSRAAAYCAASEGAFDITVGPAVRLWNFHEGTVPDPDALAEAVRHVDWRQLKLWKEGGACLARLADPAAAVDAGGIAKGWIADRLIDALAAHDLGGIIVNLGGNVAVRGAKPSGEPWGIGVRNPADPATLLGAVPLAAGSAVTSGIYERCFTAPDGTFYHHILDPRTGMPAETDVAGVTVICEQSIDAEGFSTTLLALGTERGRALVQRHPEILQAFFVDREGRITPAR</sequence>
<evidence type="ECO:0000256" key="2">
    <source>
        <dbReference type="ARBA" id="ARBA00016337"/>
    </source>
</evidence>
<accession>A0A7C8FU31</accession>
<evidence type="ECO:0000256" key="9">
    <source>
        <dbReference type="ARBA" id="ARBA00048540"/>
    </source>
</evidence>
<reference evidence="12 13" key="1">
    <citation type="submission" date="2019-09" db="EMBL/GenBank/DDBJ databases">
        <title>Whole genome shotgun sequencing (WGS) of Ellagibacter isourolithinifaciens DSM 104140(T) and Adlercreutzia muris DSM 29508(T).</title>
        <authorList>
            <person name="Stoll D.A."/>
            <person name="Danylec N."/>
            <person name="Huch M."/>
        </authorList>
    </citation>
    <scope>NUCLEOTIDE SEQUENCE [LARGE SCALE GENOMIC DNA]</scope>
    <source>
        <strain evidence="12 13">DSM 29508</strain>
    </source>
</reference>
<dbReference type="InterPro" id="IPR003374">
    <property type="entry name" value="ApbE-like_sf"/>
</dbReference>
<dbReference type="Proteomes" id="UP000479639">
    <property type="component" value="Unassembled WGS sequence"/>
</dbReference>
<organism evidence="12 13">
    <name type="scientific">Adlercreutzia muris</name>
    <dbReference type="NCBI Taxonomy" id="1796610"/>
    <lineage>
        <taxon>Bacteria</taxon>
        <taxon>Bacillati</taxon>
        <taxon>Actinomycetota</taxon>
        <taxon>Coriobacteriia</taxon>
        <taxon>Eggerthellales</taxon>
        <taxon>Eggerthellaceae</taxon>
        <taxon>Adlercreutzia</taxon>
    </lineage>
</organism>
<feature type="binding site" evidence="11">
    <location>
        <position position="180"/>
    </location>
    <ligand>
        <name>Mg(2+)</name>
        <dbReference type="ChEBI" id="CHEBI:18420"/>
    </ligand>
</feature>
<keyword evidence="13" id="KW-1185">Reference proteome</keyword>
<evidence type="ECO:0000256" key="11">
    <source>
        <dbReference type="PIRSR" id="PIRSR006268-2"/>
    </source>
</evidence>
<dbReference type="PANTHER" id="PTHR30040:SF2">
    <property type="entry name" value="FAD:PROTEIN FMN TRANSFERASE"/>
    <property type="match status" value="1"/>
</dbReference>
<dbReference type="GO" id="GO:0016740">
    <property type="term" value="F:transferase activity"/>
    <property type="evidence" value="ECO:0007669"/>
    <property type="project" value="UniProtKB-UniRule"/>
</dbReference>
<dbReference type="GO" id="GO:0046872">
    <property type="term" value="F:metal ion binding"/>
    <property type="evidence" value="ECO:0007669"/>
    <property type="project" value="UniProtKB-UniRule"/>
</dbReference>
<name>A0A7C8FU31_9ACTN</name>
<comment type="catalytic activity">
    <reaction evidence="9 10">
        <text>L-threonyl-[protein] + FAD = FMN-L-threonyl-[protein] + AMP + H(+)</text>
        <dbReference type="Rhea" id="RHEA:36847"/>
        <dbReference type="Rhea" id="RHEA-COMP:11060"/>
        <dbReference type="Rhea" id="RHEA-COMP:11061"/>
        <dbReference type="ChEBI" id="CHEBI:15378"/>
        <dbReference type="ChEBI" id="CHEBI:30013"/>
        <dbReference type="ChEBI" id="CHEBI:57692"/>
        <dbReference type="ChEBI" id="CHEBI:74257"/>
        <dbReference type="ChEBI" id="CHEBI:456215"/>
        <dbReference type="EC" id="2.7.1.180"/>
    </reaction>
</comment>
<evidence type="ECO:0000256" key="10">
    <source>
        <dbReference type="PIRNR" id="PIRNR006268"/>
    </source>
</evidence>
<dbReference type="EMBL" id="WAJS01000008">
    <property type="protein sequence ID" value="KAB1650874.1"/>
    <property type="molecule type" value="Genomic_DNA"/>
</dbReference>
<evidence type="ECO:0000256" key="8">
    <source>
        <dbReference type="ARBA" id="ARBA00031306"/>
    </source>
</evidence>
<protein>
    <recommendedName>
        <fullName evidence="2 10">FAD:protein FMN transferase</fullName>
        <ecNumber evidence="1 10">2.7.1.180</ecNumber>
    </recommendedName>
    <alternativeName>
        <fullName evidence="8 10">Flavin transferase</fullName>
    </alternativeName>
</protein>
<dbReference type="EC" id="2.7.1.180" evidence="1 10"/>
<keyword evidence="7 10" id="KW-0460">Magnesium</keyword>
<feature type="binding site" evidence="11">
    <location>
        <position position="298"/>
    </location>
    <ligand>
        <name>Mg(2+)</name>
        <dbReference type="ChEBI" id="CHEBI:18420"/>
    </ligand>
</feature>
<dbReference type="Pfam" id="PF02424">
    <property type="entry name" value="ApbE"/>
    <property type="match status" value="1"/>
</dbReference>
<keyword evidence="3 10" id="KW-0285">Flavoprotein</keyword>
<evidence type="ECO:0000313" key="12">
    <source>
        <dbReference type="EMBL" id="KAB1650874.1"/>
    </source>
</evidence>
<dbReference type="InterPro" id="IPR024932">
    <property type="entry name" value="ApbE"/>
</dbReference>
<gene>
    <name evidence="12" type="ORF">F8D48_03685</name>
</gene>
<evidence type="ECO:0000256" key="1">
    <source>
        <dbReference type="ARBA" id="ARBA00011955"/>
    </source>
</evidence>
<evidence type="ECO:0000256" key="7">
    <source>
        <dbReference type="ARBA" id="ARBA00022842"/>
    </source>
</evidence>
<comment type="caution">
    <text evidence="12">The sequence shown here is derived from an EMBL/GenBank/DDBJ whole genome shotgun (WGS) entry which is preliminary data.</text>
</comment>
<evidence type="ECO:0000256" key="6">
    <source>
        <dbReference type="ARBA" id="ARBA00022827"/>
    </source>
</evidence>
<dbReference type="SUPFAM" id="SSF143631">
    <property type="entry name" value="ApbE-like"/>
    <property type="match status" value="1"/>
</dbReference>
<evidence type="ECO:0000256" key="5">
    <source>
        <dbReference type="ARBA" id="ARBA00022723"/>
    </source>
</evidence>
<evidence type="ECO:0000256" key="3">
    <source>
        <dbReference type="ARBA" id="ARBA00022630"/>
    </source>
</evidence>
<dbReference type="Gene3D" id="3.10.520.10">
    <property type="entry name" value="ApbE-like domains"/>
    <property type="match status" value="1"/>
</dbReference>
<dbReference type="RefSeq" id="WP_151430007.1">
    <property type="nucleotide sequence ID" value="NZ_CAKODJ010000023.1"/>
</dbReference>
<comment type="cofactor">
    <cofactor evidence="11">
        <name>Mg(2+)</name>
        <dbReference type="ChEBI" id="CHEBI:18420"/>
    </cofactor>
    <cofactor evidence="11">
        <name>Mn(2+)</name>
        <dbReference type="ChEBI" id="CHEBI:29035"/>
    </cofactor>
    <text evidence="11">Magnesium. Can also use manganese.</text>
</comment>